<dbReference type="Gene3D" id="3.40.190.290">
    <property type="match status" value="1"/>
</dbReference>
<dbReference type="PRINTS" id="PR00039">
    <property type="entry name" value="HTHLYSR"/>
</dbReference>
<evidence type="ECO:0000256" key="2">
    <source>
        <dbReference type="ARBA" id="ARBA00023015"/>
    </source>
</evidence>
<comment type="similarity">
    <text evidence="1">Belongs to the LysR transcriptional regulatory family.</text>
</comment>
<dbReference type="PANTHER" id="PTHR30419">
    <property type="entry name" value="HTH-TYPE TRANSCRIPTIONAL REGULATOR YBHD"/>
    <property type="match status" value="1"/>
</dbReference>
<feature type="domain" description="HTH lysR-type" evidence="5">
    <location>
        <begin position="1"/>
        <end position="58"/>
    </location>
</feature>
<organism evidence="6 7">
    <name type="scientific">Marinobacterium aestuariivivens</name>
    <dbReference type="NCBI Taxonomy" id="1698799"/>
    <lineage>
        <taxon>Bacteria</taxon>
        <taxon>Pseudomonadati</taxon>
        <taxon>Pseudomonadota</taxon>
        <taxon>Gammaproteobacteria</taxon>
        <taxon>Oceanospirillales</taxon>
        <taxon>Oceanospirillaceae</taxon>
        <taxon>Marinobacterium</taxon>
    </lineage>
</organism>
<dbReference type="RefSeq" id="WP_379907786.1">
    <property type="nucleotide sequence ID" value="NZ_JBHSWE010000001.1"/>
</dbReference>
<dbReference type="Gene3D" id="1.10.10.10">
    <property type="entry name" value="Winged helix-like DNA-binding domain superfamily/Winged helix DNA-binding domain"/>
    <property type="match status" value="1"/>
</dbReference>
<evidence type="ECO:0000313" key="7">
    <source>
        <dbReference type="Proteomes" id="UP001596422"/>
    </source>
</evidence>
<dbReference type="CDD" id="cd08440">
    <property type="entry name" value="PBP2_LTTR_like_4"/>
    <property type="match status" value="1"/>
</dbReference>
<dbReference type="SUPFAM" id="SSF53850">
    <property type="entry name" value="Periplasmic binding protein-like II"/>
    <property type="match status" value="1"/>
</dbReference>
<reference evidence="7" key="1">
    <citation type="journal article" date="2019" name="Int. J. Syst. Evol. Microbiol.">
        <title>The Global Catalogue of Microorganisms (GCM) 10K type strain sequencing project: providing services to taxonomists for standard genome sequencing and annotation.</title>
        <authorList>
            <consortium name="The Broad Institute Genomics Platform"/>
            <consortium name="The Broad Institute Genome Sequencing Center for Infectious Disease"/>
            <person name="Wu L."/>
            <person name="Ma J."/>
        </authorList>
    </citation>
    <scope>NUCLEOTIDE SEQUENCE [LARGE SCALE GENOMIC DNA]</scope>
    <source>
        <strain evidence="7">NBRC 111756</strain>
    </source>
</reference>
<dbReference type="PANTHER" id="PTHR30419:SF30">
    <property type="entry name" value="LYSR FAMILY TRANSCRIPTIONAL REGULATOR"/>
    <property type="match status" value="1"/>
</dbReference>
<dbReference type="EMBL" id="JBHSWE010000001">
    <property type="protein sequence ID" value="MFC6669208.1"/>
    <property type="molecule type" value="Genomic_DNA"/>
</dbReference>
<protein>
    <submittedName>
        <fullName evidence="6">LysR family transcriptional regulator</fullName>
    </submittedName>
</protein>
<dbReference type="Proteomes" id="UP001596422">
    <property type="component" value="Unassembled WGS sequence"/>
</dbReference>
<keyword evidence="4" id="KW-0804">Transcription</keyword>
<evidence type="ECO:0000259" key="5">
    <source>
        <dbReference type="PROSITE" id="PS50931"/>
    </source>
</evidence>
<comment type="caution">
    <text evidence="6">The sequence shown here is derived from an EMBL/GenBank/DDBJ whole genome shotgun (WGS) entry which is preliminary data.</text>
</comment>
<gene>
    <name evidence="6" type="ORF">ACFQDL_03145</name>
</gene>
<accession>A0ABW1ZVL3</accession>
<evidence type="ECO:0000313" key="6">
    <source>
        <dbReference type="EMBL" id="MFC6669208.1"/>
    </source>
</evidence>
<keyword evidence="2" id="KW-0805">Transcription regulation</keyword>
<dbReference type="SUPFAM" id="SSF46785">
    <property type="entry name" value="Winged helix' DNA-binding domain"/>
    <property type="match status" value="1"/>
</dbReference>
<keyword evidence="7" id="KW-1185">Reference proteome</keyword>
<evidence type="ECO:0000256" key="3">
    <source>
        <dbReference type="ARBA" id="ARBA00023125"/>
    </source>
</evidence>
<evidence type="ECO:0000256" key="1">
    <source>
        <dbReference type="ARBA" id="ARBA00009437"/>
    </source>
</evidence>
<dbReference type="InterPro" id="IPR005119">
    <property type="entry name" value="LysR_subst-bd"/>
</dbReference>
<sequence length="294" mass="32862">MTVKQLRAFLAVARTLSFAEASVMIHLSQPALSLAIKKLEESLGGRLFTRTTRTIALTPEGEALLPIAQRLLAEWENAEEELQQRFALQLGRIAVAAMPSFAGSLLPEGLLQYRNRYPRINIEVHDVIAERVVDMVRQSRVEVGVTFDPGSSDDLRFLPLFEDEFIAVLPPDHPACNAEQLEWQTLLNEDFITLQRPSRLRLMLENHLAERGLVPRVAFDAHQLATVGRMVATGLGVSVVPGLCRQQMQELGACCVPLAEPRISRSVGILTRRRHELSVAAQAMVEVLEETFRR</sequence>
<dbReference type="Pfam" id="PF03466">
    <property type="entry name" value="LysR_substrate"/>
    <property type="match status" value="1"/>
</dbReference>
<dbReference type="InterPro" id="IPR000847">
    <property type="entry name" value="LysR_HTH_N"/>
</dbReference>
<dbReference type="Pfam" id="PF00126">
    <property type="entry name" value="HTH_1"/>
    <property type="match status" value="1"/>
</dbReference>
<dbReference type="InterPro" id="IPR050950">
    <property type="entry name" value="HTH-type_LysR_regulators"/>
</dbReference>
<dbReference type="InterPro" id="IPR036390">
    <property type="entry name" value="WH_DNA-bd_sf"/>
</dbReference>
<keyword evidence="3" id="KW-0238">DNA-binding</keyword>
<evidence type="ECO:0000256" key="4">
    <source>
        <dbReference type="ARBA" id="ARBA00023163"/>
    </source>
</evidence>
<dbReference type="PROSITE" id="PS50931">
    <property type="entry name" value="HTH_LYSR"/>
    <property type="match status" value="1"/>
</dbReference>
<proteinExistence type="inferred from homology"/>
<dbReference type="InterPro" id="IPR036388">
    <property type="entry name" value="WH-like_DNA-bd_sf"/>
</dbReference>
<name>A0ABW1ZVL3_9GAMM</name>